<evidence type="ECO:0000256" key="1">
    <source>
        <dbReference type="SAM" id="MobiDB-lite"/>
    </source>
</evidence>
<dbReference type="OrthoDB" id="20273at2759"/>
<keyword evidence="2" id="KW-0472">Membrane</keyword>
<feature type="compositionally biased region" description="Basic and acidic residues" evidence="1">
    <location>
        <begin position="156"/>
        <end position="169"/>
    </location>
</feature>
<organism evidence="3 4">
    <name type="scientific">Thamnocephalis sphaerospora</name>
    <dbReference type="NCBI Taxonomy" id="78915"/>
    <lineage>
        <taxon>Eukaryota</taxon>
        <taxon>Fungi</taxon>
        <taxon>Fungi incertae sedis</taxon>
        <taxon>Zoopagomycota</taxon>
        <taxon>Zoopagomycotina</taxon>
        <taxon>Zoopagomycetes</taxon>
        <taxon>Zoopagales</taxon>
        <taxon>Sigmoideomycetaceae</taxon>
        <taxon>Thamnocephalis</taxon>
    </lineage>
</organism>
<sequence>MREDSWLVPTRDADGRRPVDSWLVPMREQRNDSHNAGAVDQGNAPESSHRAPVDSWLPPARTASPPAAAPRRTPSPPTAAPPSLRRPLLDRLGGQNREAHDSSVEAESSGRTDRYRAPLVSGIFDRESLPRDFNKRDSVSTPPLPPLPPQSSSRQYLRDDADEREDAYMPRRSSPSPPPVQMQENGRFGAPFRNVSAPYSDPAHHVPPPPPPFGNDRYEPPVTDAYSVEPPMRANPSPPPMHAAAVPRPELPPEHPDPVIIVPHQETLEFNQGHLSRANSSYAAKPAHKPKKESSFCSQFLSALFCCCCFRRCCASRRSCCCCFLGVILFLGLAIGLALYFCWPRVPTVKFLGVTSSSIDPKNPSVEAQPRLPTWENGVVTMNIGLMLSVRSENYISLPVKNITAEAFMETKDESATDSGAAITQVSVGNGSLAERITFASRSYTNFTLPFVLSYNTGDRQQLSAFLTLLESCGVLGGEKKKLNLSYKAKVDMPIISFFGLRPDIADKAAVDCPYEPSVLKQLPQISSLLQSASSVLGALLGESGKSLLDDVANSLLGDGQGAGATPAAPATSAS</sequence>
<name>A0A4P9XSD2_9FUNG</name>
<dbReference type="STRING" id="78915.A0A4P9XSD2"/>
<keyword evidence="2" id="KW-0812">Transmembrane</keyword>
<keyword evidence="2" id="KW-1133">Transmembrane helix</keyword>
<feature type="compositionally biased region" description="Basic and acidic residues" evidence="1">
    <location>
        <begin position="1"/>
        <end position="19"/>
    </location>
</feature>
<evidence type="ECO:0008006" key="5">
    <source>
        <dbReference type="Google" id="ProtNLM"/>
    </source>
</evidence>
<gene>
    <name evidence="3" type="ORF">THASP1DRAFT_29151</name>
</gene>
<dbReference type="EMBL" id="KZ992546">
    <property type="protein sequence ID" value="RKP09044.1"/>
    <property type="molecule type" value="Genomic_DNA"/>
</dbReference>
<dbReference type="AlphaFoldDB" id="A0A4P9XSD2"/>
<proteinExistence type="predicted"/>
<accession>A0A4P9XSD2</accession>
<evidence type="ECO:0000256" key="2">
    <source>
        <dbReference type="SAM" id="Phobius"/>
    </source>
</evidence>
<feature type="compositionally biased region" description="Low complexity" evidence="1">
    <location>
        <begin position="57"/>
        <end position="72"/>
    </location>
</feature>
<reference evidence="4" key="1">
    <citation type="journal article" date="2018" name="Nat. Microbiol.">
        <title>Leveraging single-cell genomics to expand the fungal tree of life.</title>
        <authorList>
            <person name="Ahrendt S.R."/>
            <person name="Quandt C.A."/>
            <person name="Ciobanu D."/>
            <person name="Clum A."/>
            <person name="Salamov A."/>
            <person name="Andreopoulos B."/>
            <person name="Cheng J.F."/>
            <person name="Woyke T."/>
            <person name="Pelin A."/>
            <person name="Henrissat B."/>
            <person name="Reynolds N.K."/>
            <person name="Benny G.L."/>
            <person name="Smith M.E."/>
            <person name="James T.Y."/>
            <person name="Grigoriev I.V."/>
        </authorList>
    </citation>
    <scope>NUCLEOTIDE SEQUENCE [LARGE SCALE GENOMIC DNA]</scope>
    <source>
        <strain evidence="4">RSA 1356</strain>
    </source>
</reference>
<evidence type="ECO:0000313" key="4">
    <source>
        <dbReference type="Proteomes" id="UP000271241"/>
    </source>
</evidence>
<feature type="region of interest" description="Disordered" evidence="1">
    <location>
        <begin position="1"/>
        <end position="215"/>
    </location>
</feature>
<dbReference type="Proteomes" id="UP000271241">
    <property type="component" value="Unassembled WGS sequence"/>
</dbReference>
<feature type="compositionally biased region" description="Basic and acidic residues" evidence="1">
    <location>
        <begin position="97"/>
        <end position="116"/>
    </location>
</feature>
<feature type="transmembrane region" description="Helical" evidence="2">
    <location>
        <begin position="324"/>
        <end position="343"/>
    </location>
</feature>
<feature type="compositionally biased region" description="Basic and acidic residues" evidence="1">
    <location>
        <begin position="124"/>
        <end position="138"/>
    </location>
</feature>
<evidence type="ECO:0000313" key="3">
    <source>
        <dbReference type="EMBL" id="RKP09044.1"/>
    </source>
</evidence>
<keyword evidence="4" id="KW-1185">Reference proteome</keyword>
<protein>
    <recommendedName>
        <fullName evidence="5">Late embryogenesis abundant protein LEA-2 subgroup domain-containing protein</fullName>
    </recommendedName>
</protein>